<feature type="compositionally biased region" description="Polar residues" evidence="1">
    <location>
        <begin position="1"/>
        <end position="10"/>
    </location>
</feature>
<feature type="compositionally biased region" description="Basic and acidic residues" evidence="1">
    <location>
        <begin position="162"/>
        <end position="176"/>
    </location>
</feature>
<dbReference type="Proteomes" id="UP001138500">
    <property type="component" value="Unassembled WGS sequence"/>
</dbReference>
<gene>
    <name evidence="2" type="ORF">Tdes44962_MAKER07597</name>
</gene>
<proteinExistence type="predicted"/>
<evidence type="ECO:0000313" key="3">
    <source>
        <dbReference type="Proteomes" id="UP001138500"/>
    </source>
</evidence>
<accession>A0A9W7SYZ5</accession>
<evidence type="ECO:0000313" key="2">
    <source>
        <dbReference type="EMBL" id="KAH9842277.1"/>
    </source>
</evidence>
<feature type="region of interest" description="Disordered" evidence="1">
    <location>
        <begin position="1"/>
        <end position="282"/>
    </location>
</feature>
<dbReference type="OrthoDB" id="10406798at2759"/>
<feature type="compositionally biased region" description="Polar residues" evidence="1">
    <location>
        <begin position="144"/>
        <end position="161"/>
    </location>
</feature>
<reference evidence="2 3" key="1">
    <citation type="journal article" date="2018" name="IMA Fungus">
        <title>IMA Genome-F 10: Nine draft genome sequences of Claviceps purpurea s.lat., including C. arundinis, C. humidiphila, and C. cf. spartinae, pseudomolecules for the pitch canker pathogen Fusarium circinatum, draft genome of Davidsoniella eucalypti, Grosmannia galeiformis, Quambalaria eucalypti, and Teratosphaeria destructans.</title>
        <authorList>
            <person name="Wingfield B.D."/>
            <person name="Liu M."/>
            <person name="Nguyen H.D."/>
            <person name="Lane F.A."/>
            <person name="Morgan S.W."/>
            <person name="De Vos L."/>
            <person name="Wilken P.M."/>
            <person name="Duong T.A."/>
            <person name="Aylward J."/>
            <person name="Coetzee M.P."/>
            <person name="Dadej K."/>
            <person name="De Beer Z.W."/>
            <person name="Findlay W."/>
            <person name="Havenga M."/>
            <person name="Kolarik M."/>
            <person name="Menzies J.G."/>
            <person name="Naidoo K."/>
            <person name="Pochopski O."/>
            <person name="Shoukouhi P."/>
            <person name="Santana Q.C."/>
            <person name="Seifert K.A."/>
            <person name="Soal N."/>
            <person name="Steenkamp E.T."/>
            <person name="Tatham C.T."/>
            <person name="van der Nest M.A."/>
            <person name="Wingfield M.J."/>
        </authorList>
    </citation>
    <scope>NUCLEOTIDE SEQUENCE [LARGE SCALE GENOMIC DNA]</scope>
    <source>
        <strain evidence="2">CMW44962</strain>
    </source>
</reference>
<feature type="compositionally biased region" description="Polar residues" evidence="1">
    <location>
        <begin position="225"/>
        <end position="238"/>
    </location>
</feature>
<dbReference type="AlphaFoldDB" id="A0A9W7SYZ5"/>
<name>A0A9W7SYZ5_9PEZI</name>
<dbReference type="EMBL" id="RIBY02000424">
    <property type="protein sequence ID" value="KAH9842277.1"/>
    <property type="molecule type" value="Genomic_DNA"/>
</dbReference>
<feature type="compositionally biased region" description="Polar residues" evidence="1">
    <location>
        <begin position="251"/>
        <end position="268"/>
    </location>
</feature>
<keyword evidence="3" id="KW-1185">Reference proteome</keyword>
<feature type="compositionally biased region" description="Basic and acidic residues" evidence="1">
    <location>
        <begin position="26"/>
        <end position="35"/>
    </location>
</feature>
<organism evidence="2 3">
    <name type="scientific">Teratosphaeria destructans</name>
    <dbReference type="NCBI Taxonomy" id="418781"/>
    <lineage>
        <taxon>Eukaryota</taxon>
        <taxon>Fungi</taxon>
        <taxon>Dikarya</taxon>
        <taxon>Ascomycota</taxon>
        <taxon>Pezizomycotina</taxon>
        <taxon>Dothideomycetes</taxon>
        <taxon>Dothideomycetidae</taxon>
        <taxon>Mycosphaerellales</taxon>
        <taxon>Teratosphaeriaceae</taxon>
        <taxon>Teratosphaeria</taxon>
    </lineage>
</organism>
<feature type="compositionally biased region" description="Basic and acidic residues" evidence="1">
    <location>
        <begin position="42"/>
        <end position="54"/>
    </location>
</feature>
<protein>
    <submittedName>
        <fullName evidence="2">Uncharacterized protein</fullName>
    </submittedName>
</protein>
<feature type="compositionally biased region" description="Polar residues" evidence="1">
    <location>
        <begin position="124"/>
        <end position="136"/>
    </location>
</feature>
<comment type="caution">
    <text evidence="2">The sequence shown here is derived from an EMBL/GenBank/DDBJ whole genome shotgun (WGS) entry which is preliminary data.</text>
</comment>
<evidence type="ECO:0000256" key="1">
    <source>
        <dbReference type="SAM" id="MobiDB-lite"/>
    </source>
</evidence>
<feature type="compositionally biased region" description="Polar residues" evidence="1">
    <location>
        <begin position="188"/>
        <end position="215"/>
    </location>
</feature>
<reference evidence="2 3" key="2">
    <citation type="journal article" date="2021" name="Curr. Genet.">
        <title>Genetic response to nitrogen starvation in the aggressive Eucalyptus foliar pathogen Teratosphaeria destructans.</title>
        <authorList>
            <person name="Havenga M."/>
            <person name="Wingfield B.D."/>
            <person name="Wingfield M.J."/>
            <person name="Dreyer L.L."/>
            <person name="Roets F."/>
            <person name="Aylward J."/>
        </authorList>
    </citation>
    <scope>NUCLEOTIDE SEQUENCE [LARGE SCALE GENOMIC DNA]</scope>
    <source>
        <strain evidence="2">CMW44962</strain>
    </source>
</reference>
<sequence>MPFFRSQTPFSRGRKRSTDLLNLDYFSEKGDDTSKGDTLYETTDRPRELQRDDAQNGQQDAQDRQPYHSKMSNGEPDESRETNQVPVSEQLPETGEAPGRNDMSEPQKDPGPPQNPIGAVLNAPNDQTEPATSSNVEGDDEPRSTTQDEAAHSTSTVSNDTSENKQRPQSRADTRKRPSAIELPDRGQQLNMNEQTATKNQPPGSQMYIASTDQAGVTGDMAQDAPQNEAENGFTDQPDTPAYRGFDPLSIATSPGNYHISSEDTNAQGYFGSEPAGRKESTGQSIAVNLNLCRAGKLNRRGKPTVGKPKQQIRDYVILPDTKSYTEIGGFLVGRVEVRYGIKLPIEDIKAIALTKGKPGEGVEIVDDETWRAARKMMARGERGGGEEQTKDASGREADLELCCSILVDSMKTDLKSTLMADATDSPPEYSPASSPTTGPPVIINLNHCTPGPPNSRCKVTVGKLIESIPDIVVLPDTDTYRVMSKFIIQRAEKRFAVKLPVPETLAIALTQGNPQDGKRVLIVDDESWQGARALLRQQGGEEKALAGGKARKRPRKGEVRMEMWFVTETVQQLEKRDVKQQGCASM</sequence>